<feature type="transmembrane region" description="Helical" evidence="16">
    <location>
        <begin position="540"/>
        <end position="561"/>
    </location>
</feature>
<evidence type="ECO:0000256" key="3">
    <source>
        <dbReference type="ARBA" id="ARBA00022448"/>
    </source>
</evidence>
<feature type="transmembrane region" description="Helical" evidence="16">
    <location>
        <begin position="327"/>
        <end position="345"/>
    </location>
</feature>
<evidence type="ECO:0000256" key="1">
    <source>
        <dbReference type="ARBA" id="ARBA00004107"/>
    </source>
</evidence>
<evidence type="ECO:0000256" key="10">
    <source>
        <dbReference type="ARBA" id="ARBA00023136"/>
    </source>
</evidence>
<feature type="transmembrane region" description="Helical" evidence="16">
    <location>
        <begin position="357"/>
        <end position="378"/>
    </location>
</feature>
<evidence type="ECO:0000256" key="13">
    <source>
        <dbReference type="ARBA" id="ARBA00023228"/>
    </source>
</evidence>
<keyword evidence="11" id="KW-1015">Disulfide bond</keyword>
<feature type="region of interest" description="Disordered" evidence="15">
    <location>
        <begin position="23"/>
        <end position="66"/>
    </location>
</feature>
<dbReference type="GO" id="GO:0005765">
    <property type="term" value="C:lysosomal membrane"/>
    <property type="evidence" value="ECO:0007669"/>
    <property type="project" value="UniProtKB-SubCell"/>
</dbReference>
<protein>
    <submittedName>
        <fullName evidence="19">Sodium-coupled neutral amino acid transporter 9-like isoform X1</fullName>
    </submittedName>
</protein>
<dbReference type="Pfam" id="PF01490">
    <property type="entry name" value="Aa_trans"/>
    <property type="match status" value="1"/>
</dbReference>
<proteinExistence type="inferred from homology"/>
<evidence type="ECO:0000313" key="18">
    <source>
        <dbReference type="Proteomes" id="UP000504618"/>
    </source>
</evidence>
<dbReference type="GO" id="GO:0046872">
    <property type="term" value="F:metal ion binding"/>
    <property type="evidence" value="ECO:0007669"/>
    <property type="project" value="UniProtKB-KW"/>
</dbReference>
<feature type="domain" description="Amino acid transporter transmembrane" evidence="17">
    <location>
        <begin position="171"/>
        <end position="587"/>
    </location>
</feature>
<feature type="transmembrane region" description="Helical" evidence="16">
    <location>
        <begin position="512"/>
        <end position="534"/>
    </location>
</feature>
<dbReference type="RefSeq" id="XP_024879560.1">
    <property type="nucleotide sequence ID" value="XM_025023792.1"/>
</dbReference>
<evidence type="ECO:0000256" key="12">
    <source>
        <dbReference type="ARBA" id="ARBA00023180"/>
    </source>
</evidence>
<evidence type="ECO:0000256" key="11">
    <source>
        <dbReference type="ARBA" id="ARBA00023157"/>
    </source>
</evidence>
<dbReference type="InterPro" id="IPR013057">
    <property type="entry name" value="AA_transpt_TM"/>
</dbReference>
<keyword evidence="18" id="KW-1185">Reference proteome</keyword>
<evidence type="ECO:0000256" key="4">
    <source>
        <dbReference type="ARBA" id="ARBA00022692"/>
    </source>
</evidence>
<evidence type="ECO:0000256" key="15">
    <source>
        <dbReference type="SAM" id="MobiDB-lite"/>
    </source>
</evidence>
<evidence type="ECO:0000259" key="17">
    <source>
        <dbReference type="Pfam" id="PF01490"/>
    </source>
</evidence>
<evidence type="ECO:0000256" key="2">
    <source>
        <dbReference type="ARBA" id="ARBA00004155"/>
    </source>
</evidence>
<evidence type="ECO:0000256" key="9">
    <source>
        <dbReference type="ARBA" id="ARBA00023053"/>
    </source>
</evidence>
<dbReference type="PANTHER" id="PTHR22950">
    <property type="entry name" value="AMINO ACID TRANSPORTER"/>
    <property type="match status" value="1"/>
</dbReference>
<keyword evidence="5" id="KW-0479">Metal-binding</keyword>
<name>A0A6J1QFV0_9HYME</name>
<keyword evidence="13" id="KW-0458">Lysosome</keyword>
<keyword evidence="9" id="KW-0915">Sodium</keyword>
<gene>
    <name evidence="19" type="primary">LOC112459615</name>
</gene>
<keyword evidence="7" id="KW-0029">Amino-acid transport</keyword>
<evidence type="ECO:0000313" key="19">
    <source>
        <dbReference type="RefSeq" id="XP_024879560.1"/>
    </source>
</evidence>
<feature type="transmembrane region" description="Helical" evidence="16">
    <location>
        <begin position="573"/>
        <end position="594"/>
    </location>
</feature>
<feature type="transmembrane region" description="Helical" evidence="16">
    <location>
        <begin position="474"/>
        <end position="491"/>
    </location>
</feature>
<dbReference type="GO" id="GO:0015179">
    <property type="term" value="F:L-amino acid transmembrane transporter activity"/>
    <property type="evidence" value="ECO:0007669"/>
    <property type="project" value="TreeGrafter"/>
</dbReference>
<dbReference type="GO" id="GO:0031902">
    <property type="term" value="C:late endosome membrane"/>
    <property type="evidence" value="ECO:0007669"/>
    <property type="project" value="UniProtKB-SubCell"/>
</dbReference>
<evidence type="ECO:0000256" key="14">
    <source>
        <dbReference type="ARBA" id="ARBA00038442"/>
    </source>
</evidence>
<dbReference type="Proteomes" id="UP000504618">
    <property type="component" value="Unplaced"/>
</dbReference>
<evidence type="ECO:0000256" key="8">
    <source>
        <dbReference type="ARBA" id="ARBA00022989"/>
    </source>
</evidence>
<comment type="similarity">
    <text evidence="14">Belongs to the amino acid/polyamine transporter 2 family. SLC38A9 subfamily.</text>
</comment>
<reference evidence="19" key="1">
    <citation type="submission" date="2025-08" db="UniProtKB">
        <authorList>
            <consortium name="RefSeq"/>
        </authorList>
    </citation>
    <scope>IDENTIFICATION</scope>
    <source>
        <tissue evidence="19">Whole body</tissue>
    </source>
</reference>
<accession>A0A6J1QFV0</accession>
<feature type="transmembrane region" description="Helical" evidence="16">
    <location>
        <begin position="247"/>
        <end position="266"/>
    </location>
</feature>
<evidence type="ECO:0000256" key="16">
    <source>
        <dbReference type="SAM" id="Phobius"/>
    </source>
</evidence>
<sequence length="596" mass="66638">MDSPTTVRILLSFRDIMYKSRIYPGSDSSLTRDSGSESTPLLSSESRTSPEPAIFGDSETSDLDPSPAGCSFIYGSVDTASYNTILALPKRPFSSTRDSELFVSTMASPLCIVNLDYEKNYESHNVDLTNENSNAKKAHEIDFNPESLQFQPDIVQAACKDLEPKQNSLVTIFSIWNTILGSSLLTMPWGITMAGFFPGIILNLLMSGLCLYTAYRLVAAHAYHGGGANVEVLDLCRIYIGKWAEQIARIFSIAVLLGATIAYWILMANFLYNSVNFIYDSTAGWSTYSASENISHKEVLCPKEIRDNNTILTREKTFDTLGPAWDLHNTVPVFLALLIFPLLNFNSTTFFTKFNSLGTVSVMYLVVFVVIKSASWGVNMDQAEWAISWIIRPTFPALTGMLAMSFFIHNIVVNIMHNNRDQEKNGRDLTIAYLLVTLTYIIVGVSFFMCFPLPKSCIEDNLLNNFQKWDGLTLGARILLLFQLVTVYPLLAYMLRIQLLSWIYKGASNRALVLFINLILVSICIIFATFVPYIGTIVRYTGALSGLIYVFTFPCLLHLSILKKEGKLGVCSVLFHLAIPVIGFLNLMAQFFIIDR</sequence>
<evidence type="ECO:0000256" key="7">
    <source>
        <dbReference type="ARBA" id="ARBA00022970"/>
    </source>
</evidence>
<organism evidence="18 19">
    <name type="scientific">Temnothorax curvispinosus</name>
    <dbReference type="NCBI Taxonomy" id="300111"/>
    <lineage>
        <taxon>Eukaryota</taxon>
        <taxon>Metazoa</taxon>
        <taxon>Ecdysozoa</taxon>
        <taxon>Arthropoda</taxon>
        <taxon>Hexapoda</taxon>
        <taxon>Insecta</taxon>
        <taxon>Pterygota</taxon>
        <taxon>Neoptera</taxon>
        <taxon>Endopterygota</taxon>
        <taxon>Hymenoptera</taxon>
        <taxon>Apocrita</taxon>
        <taxon>Aculeata</taxon>
        <taxon>Formicoidea</taxon>
        <taxon>Formicidae</taxon>
        <taxon>Myrmicinae</taxon>
        <taxon>Temnothorax</taxon>
    </lineage>
</organism>
<keyword evidence="8 16" id="KW-1133">Transmembrane helix</keyword>
<feature type="compositionally biased region" description="Polar residues" evidence="15">
    <location>
        <begin position="26"/>
        <end position="49"/>
    </location>
</feature>
<dbReference type="GeneID" id="112459615"/>
<dbReference type="PANTHER" id="PTHR22950:SF244">
    <property type="entry name" value="NEUTRAL AMINO ACID TRANSPORTER 9"/>
    <property type="match status" value="1"/>
</dbReference>
<dbReference type="AlphaFoldDB" id="A0A6J1QFV0"/>
<keyword evidence="6" id="KW-0967">Endosome</keyword>
<keyword evidence="12" id="KW-0325">Glycoprotein</keyword>
<feature type="transmembrane region" description="Helical" evidence="16">
    <location>
        <begin position="429"/>
        <end position="454"/>
    </location>
</feature>
<comment type="subcellular location">
    <subcellularLocation>
        <location evidence="1">Late endosome membrane</location>
        <topology evidence="1">Multi-pass membrane protein</topology>
    </subcellularLocation>
    <subcellularLocation>
        <location evidence="2">Lysosome membrane</location>
        <topology evidence="2">Multi-pass membrane protein</topology>
    </subcellularLocation>
</comment>
<evidence type="ECO:0000256" key="6">
    <source>
        <dbReference type="ARBA" id="ARBA00022753"/>
    </source>
</evidence>
<dbReference type="OrthoDB" id="294730at2759"/>
<keyword evidence="4 16" id="KW-0812">Transmembrane</keyword>
<evidence type="ECO:0000256" key="5">
    <source>
        <dbReference type="ARBA" id="ARBA00022723"/>
    </source>
</evidence>
<keyword evidence="3" id="KW-0813">Transport</keyword>
<feature type="transmembrane region" description="Helical" evidence="16">
    <location>
        <begin position="196"/>
        <end position="215"/>
    </location>
</feature>
<keyword evidence="10 16" id="KW-0472">Membrane</keyword>